<evidence type="ECO:0000256" key="7">
    <source>
        <dbReference type="ARBA" id="ARBA00023239"/>
    </source>
</evidence>
<comment type="function">
    <text evidence="8 9">Involved in unsaturated fatty acids biosynthesis. Catalyzes the dehydration of short chain beta-hydroxyacyl-ACPs and long chain saturated and unsaturated beta-hydroxyacyl-ACPs.</text>
</comment>
<gene>
    <name evidence="9 10" type="primary">fabZ</name>
    <name evidence="10" type="ORF">ACFOOR_00285</name>
</gene>
<dbReference type="Proteomes" id="UP001595379">
    <property type="component" value="Unassembled WGS sequence"/>
</dbReference>
<dbReference type="PANTHER" id="PTHR30272">
    <property type="entry name" value="3-HYDROXYACYL-[ACYL-CARRIER-PROTEIN] DEHYDRATASE"/>
    <property type="match status" value="1"/>
</dbReference>
<comment type="catalytic activity">
    <reaction evidence="9">
        <text>a (3R)-hydroxyacyl-[ACP] = a (2E)-enoyl-[ACP] + H2O</text>
        <dbReference type="Rhea" id="RHEA:13097"/>
        <dbReference type="Rhea" id="RHEA-COMP:9925"/>
        <dbReference type="Rhea" id="RHEA-COMP:9945"/>
        <dbReference type="ChEBI" id="CHEBI:15377"/>
        <dbReference type="ChEBI" id="CHEBI:78784"/>
        <dbReference type="ChEBI" id="CHEBI:78827"/>
        <dbReference type="EC" id="4.2.1.59"/>
    </reaction>
</comment>
<dbReference type="SUPFAM" id="SSF54637">
    <property type="entry name" value="Thioesterase/thiol ester dehydrase-isomerase"/>
    <property type="match status" value="1"/>
</dbReference>
<organism evidence="10 11">
    <name type="scientific">Hyphobacterium vulgare</name>
    <dbReference type="NCBI Taxonomy" id="1736751"/>
    <lineage>
        <taxon>Bacteria</taxon>
        <taxon>Pseudomonadati</taxon>
        <taxon>Pseudomonadota</taxon>
        <taxon>Alphaproteobacteria</taxon>
        <taxon>Maricaulales</taxon>
        <taxon>Maricaulaceae</taxon>
        <taxon>Hyphobacterium</taxon>
    </lineage>
</organism>
<feature type="active site" evidence="9">
    <location>
        <position position="56"/>
    </location>
</feature>
<dbReference type="GO" id="GO:0019171">
    <property type="term" value="F:(3R)-hydroxyacyl-[acyl-carrier-protein] dehydratase activity"/>
    <property type="evidence" value="ECO:0007669"/>
    <property type="project" value="UniProtKB-EC"/>
</dbReference>
<keyword evidence="5 9" id="KW-0441">Lipid A biosynthesis</keyword>
<dbReference type="HAMAP" id="MF_00406">
    <property type="entry name" value="FabZ"/>
    <property type="match status" value="1"/>
</dbReference>
<evidence type="ECO:0000313" key="11">
    <source>
        <dbReference type="Proteomes" id="UP001595379"/>
    </source>
</evidence>
<keyword evidence="7 9" id="KW-0456">Lyase</keyword>
<evidence type="ECO:0000256" key="8">
    <source>
        <dbReference type="ARBA" id="ARBA00025049"/>
    </source>
</evidence>
<sequence>MTEHESGQEIGPKEILARLPHRYPFLLIDRAENYIAGRSVVGIKNVTVNEPFFPGHFPGNPVMPGVLIVEAVAQTGALLMSATLDADPAKTAIYFMGIDGVRFRRPVLPGDTLRMPVEVSFSRRGIFKFHGKAFVGDALVAEFDFAAKGGPTV</sequence>
<comment type="caution">
    <text evidence="10">The sequence shown here is derived from an EMBL/GenBank/DDBJ whole genome shotgun (WGS) entry which is preliminary data.</text>
</comment>
<dbReference type="CDD" id="cd01288">
    <property type="entry name" value="FabZ"/>
    <property type="match status" value="1"/>
</dbReference>
<accession>A0ABV6ZSY3</accession>
<reference evidence="11" key="1">
    <citation type="journal article" date="2019" name="Int. J. Syst. Evol. Microbiol.">
        <title>The Global Catalogue of Microorganisms (GCM) 10K type strain sequencing project: providing services to taxonomists for standard genome sequencing and annotation.</title>
        <authorList>
            <consortium name="The Broad Institute Genomics Platform"/>
            <consortium name="The Broad Institute Genome Sequencing Center for Infectious Disease"/>
            <person name="Wu L."/>
            <person name="Ma J."/>
        </authorList>
    </citation>
    <scope>NUCLEOTIDE SEQUENCE [LARGE SCALE GENOMIC DNA]</scope>
    <source>
        <strain evidence="11">KCTC 52487</strain>
    </source>
</reference>
<comment type="similarity">
    <text evidence="2 9">Belongs to the thioester dehydratase family. FabZ subfamily.</text>
</comment>
<dbReference type="RefSeq" id="WP_343163749.1">
    <property type="nucleotide sequence ID" value="NZ_JBHRSV010000001.1"/>
</dbReference>
<dbReference type="Pfam" id="PF07977">
    <property type="entry name" value="FabA"/>
    <property type="match status" value="1"/>
</dbReference>
<keyword evidence="6 9" id="KW-0443">Lipid metabolism</keyword>
<evidence type="ECO:0000256" key="3">
    <source>
        <dbReference type="ARBA" id="ARBA00022490"/>
    </source>
</evidence>
<dbReference type="InterPro" id="IPR010084">
    <property type="entry name" value="FabZ"/>
</dbReference>
<protein>
    <recommendedName>
        <fullName evidence="9">3-hydroxyacyl-[acyl-carrier-protein] dehydratase FabZ</fullName>
        <ecNumber evidence="9">4.2.1.59</ecNumber>
    </recommendedName>
    <alternativeName>
        <fullName evidence="9">(3R)-hydroxymyristoyl-[acyl-carrier-protein] dehydratase</fullName>
        <shortName evidence="9">(3R)-hydroxymyristoyl-ACP dehydrase</shortName>
    </alternativeName>
    <alternativeName>
        <fullName evidence="9">Beta-hydroxyacyl-ACP dehydratase</fullName>
    </alternativeName>
</protein>
<dbReference type="InterPro" id="IPR013114">
    <property type="entry name" value="FabA_FabZ"/>
</dbReference>
<dbReference type="EMBL" id="JBHRSV010000001">
    <property type="protein sequence ID" value="MFC2924536.1"/>
    <property type="molecule type" value="Genomic_DNA"/>
</dbReference>
<evidence type="ECO:0000256" key="2">
    <source>
        <dbReference type="ARBA" id="ARBA00009174"/>
    </source>
</evidence>
<evidence type="ECO:0000256" key="4">
    <source>
        <dbReference type="ARBA" id="ARBA00022516"/>
    </source>
</evidence>
<keyword evidence="11" id="KW-1185">Reference proteome</keyword>
<evidence type="ECO:0000256" key="6">
    <source>
        <dbReference type="ARBA" id="ARBA00023098"/>
    </source>
</evidence>
<dbReference type="InterPro" id="IPR029069">
    <property type="entry name" value="HotDog_dom_sf"/>
</dbReference>
<dbReference type="NCBIfam" id="NF000582">
    <property type="entry name" value="PRK00006.1"/>
    <property type="match status" value="1"/>
</dbReference>
<name>A0ABV6ZSY3_9PROT</name>
<comment type="subcellular location">
    <subcellularLocation>
        <location evidence="1 9">Cytoplasm</location>
    </subcellularLocation>
</comment>
<evidence type="ECO:0000256" key="9">
    <source>
        <dbReference type="HAMAP-Rule" id="MF_00406"/>
    </source>
</evidence>
<keyword evidence="4 9" id="KW-0444">Lipid biosynthesis</keyword>
<dbReference type="Gene3D" id="3.10.129.10">
    <property type="entry name" value="Hotdog Thioesterase"/>
    <property type="match status" value="1"/>
</dbReference>
<dbReference type="EC" id="4.2.1.59" evidence="9"/>
<evidence type="ECO:0000313" key="10">
    <source>
        <dbReference type="EMBL" id="MFC2924536.1"/>
    </source>
</evidence>
<proteinExistence type="inferred from homology"/>
<evidence type="ECO:0000256" key="1">
    <source>
        <dbReference type="ARBA" id="ARBA00004496"/>
    </source>
</evidence>
<dbReference type="NCBIfam" id="TIGR01750">
    <property type="entry name" value="fabZ"/>
    <property type="match status" value="1"/>
</dbReference>
<dbReference type="PANTHER" id="PTHR30272:SF1">
    <property type="entry name" value="3-HYDROXYACYL-[ACYL-CARRIER-PROTEIN] DEHYDRATASE"/>
    <property type="match status" value="1"/>
</dbReference>
<keyword evidence="3 9" id="KW-0963">Cytoplasm</keyword>
<evidence type="ECO:0000256" key="5">
    <source>
        <dbReference type="ARBA" id="ARBA00022556"/>
    </source>
</evidence>